<dbReference type="InterPro" id="IPR055015">
    <property type="entry name" value="GCX_COOH"/>
</dbReference>
<reference evidence="6 7" key="1">
    <citation type="submission" date="2019-02" db="EMBL/GenBank/DDBJ databases">
        <title>Bacterial novel species Emticicia sp. 17J42-9 isolated from soil.</title>
        <authorList>
            <person name="Jung H.-Y."/>
        </authorList>
    </citation>
    <scope>NUCLEOTIDE SEQUENCE [LARGE SCALE GENOMIC DNA]</scope>
    <source>
        <strain evidence="6 7">17J42-9</strain>
    </source>
</reference>
<dbReference type="InterPro" id="IPR007110">
    <property type="entry name" value="Ig-like_dom"/>
</dbReference>
<dbReference type="InterPro" id="IPR013517">
    <property type="entry name" value="FG-GAP"/>
</dbReference>
<evidence type="ECO:0000259" key="5">
    <source>
        <dbReference type="PROSITE" id="PS50835"/>
    </source>
</evidence>
<keyword evidence="7" id="KW-1185">Reference proteome</keyword>
<dbReference type="InterPro" id="IPR036179">
    <property type="entry name" value="Ig-like_dom_sf"/>
</dbReference>
<dbReference type="PROSITE" id="PS50835">
    <property type="entry name" value="IG_LIKE"/>
    <property type="match status" value="1"/>
</dbReference>
<gene>
    <name evidence="6" type="ORF">EWM59_03930</name>
</gene>
<dbReference type="NCBIfam" id="NF045639">
    <property type="entry name" value="GCX_COOH"/>
    <property type="match status" value="1"/>
</dbReference>
<dbReference type="SUPFAM" id="SSF50965">
    <property type="entry name" value="Galactose oxidase, central domain"/>
    <property type="match status" value="1"/>
</dbReference>
<dbReference type="EMBL" id="SEWF01000004">
    <property type="protein sequence ID" value="RYU97067.1"/>
    <property type="molecule type" value="Genomic_DNA"/>
</dbReference>
<dbReference type="Gene3D" id="2.130.10.130">
    <property type="entry name" value="Integrin alpha, N-terminal"/>
    <property type="match status" value="2"/>
</dbReference>
<keyword evidence="3" id="KW-0325">Glycoprotein</keyword>
<dbReference type="Gene3D" id="2.60.40.10">
    <property type="entry name" value="Immunoglobulins"/>
    <property type="match status" value="2"/>
</dbReference>
<comment type="caution">
    <text evidence="6">The sequence shown here is derived from an EMBL/GenBank/DDBJ whole genome shotgun (WGS) entry which is preliminary data.</text>
</comment>
<keyword evidence="2" id="KW-0677">Repeat</keyword>
<dbReference type="SMART" id="SM00191">
    <property type="entry name" value="Int_alpha"/>
    <property type="match status" value="3"/>
</dbReference>
<dbReference type="InterPro" id="IPR013098">
    <property type="entry name" value="Ig_I-set"/>
</dbReference>
<evidence type="ECO:0000256" key="4">
    <source>
        <dbReference type="SAM" id="SignalP"/>
    </source>
</evidence>
<dbReference type="PANTHER" id="PTHR36220:SF1">
    <property type="entry name" value="GAMMA TUBULIN COMPLEX COMPONENT C-TERMINAL DOMAIN-CONTAINING PROTEIN"/>
    <property type="match status" value="1"/>
</dbReference>
<dbReference type="InterPro" id="IPR028994">
    <property type="entry name" value="Integrin_alpha_N"/>
</dbReference>
<feature type="chain" id="PRO_5020626783" description="Ig-like domain-containing protein" evidence="4">
    <location>
        <begin position="28"/>
        <end position="1164"/>
    </location>
</feature>
<dbReference type="AlphaFoldDB" id="A0A4Q5M5D2"/>
<dbReference type="Pfam" id="PF14312">
    <property type="entry name" value="FG-GAP_2"/>
    <property type="match status" value="2"/>
</dbReference>
<feature type="signal peptide" evidence="4">
    <location>
        <begin position="1"/>
        <end position="27"/>
    </location>
</feature>
<evidence type="ECO:0000256" key="3">
    <source>
        <dbReference type="ARBA" id="ARBA00023180"/>
    </source>
</evidence>
<evidence type="ECO:0000256" key="1">
    <source>
        <dbReference type="ARBA" id="ARBA00022729"/>
    </source>
</evidence>
<name>A0A4Q5M5D2_9BACT</name>
<evidence type="ECO:0000313" key="7">
    <source>
        <dbReference type="Proteomes" id="UP000293162"/>
    </source>
</evidence>
<organism evidence="6 7">
    <name type="scientific">Emticicia agri</name>
    <dbReference type="NCBI Taxonomy" id="2492393"/>
    <lineage>
        <taxon>Bacteria</taxon>
        <taxon>Pseudomonadati</taxon>
        <taxon>Bacteroidota</taxon>
        <taxon>Cytophagia</taxon>
        <taxon>Cytophagales</taxon>
        <taxon>Leadbetterellaceae</taxon>
        <taxon>Emticicia</taxon>
    </lineage>
</organism>
<sequence length="1164" mass="123363">MKNLYQPLYQKILFFCSLLLISQLTFAQTPAPTAVTPNQVVCHNTAMSLTATCSKGMTKWYNASDVFLANVAYNYNATQTATYTVKCVYNAVPSTGVPVTITVNKPYNVTREQSLCHCNELDLRASCPSGDVIWYGTDTTTPLASANTFHIAPSVTTTYNVQCVDEAADIPCVSPFEEVTIHVYSTLDDAPTGVTTSPEVCLGGSLTLDGSCTGTAQPFYFLSDGVTEIDPNLTNLTTSATYKVRCESLDFCPSGFTDINVSVVATTPPIIDLPTITTFCKGLPTVFSASCDSGFESVWYENDEVTRLIGDVSVSYPLVIFTPSASGTYKVRCEPLSSGCNSTFESVTIILTSDITQQPASVLACLGDKAAFGVQVTGTPTFQWQKKQDNGTFMDITTIASATTDTLKIDSTTIADRGIYRCHVIGSCDFYTEEVFLSFPQTIISKNKLVPTNVTILDEFGNASAVSDSLAVVGAWAKAADQGMAFIYRLNPNGKWSQEAQLSPADLTPHDLFGAAVAISGDTVFVTAPGQDSDMGAVYIFAQETDGSWIQLDKITSPNGLSDDYFGGSISVSHGQMAVGADGWESVFIFKRDEMGVWNLENEIFENVATYYGYSVGLSGRTLVVGAPEEGSSGEGAIFIYEKDDFDIWQRKGQYTPDDLSSGAAFGFAAAISGNTIIASGYVDPTGESVVQVFERDVVGNWFPKTKLSSPSVSDEAGLGFSLAILDNVAVIGAPGNFVGKGAVVVFEKNTAGNWVEKKTIIPTGLVVGDLFGTSVAISKTTILGCASFLSSPFPPELSKGGAYFYQRFTYPVPVIATATQAAAVCPTLKGTFNLTGIPSVDPYTITYKVDSTGTEKTAIVTPDSLGNASFTETLVWANNERHIFITKIKNNTTNCQHVINVPAAITLKAPTEITDPPVLQTVCVGETAVFMTEATGEGILTFQWQRQAPATSGFSTPLNNGFSDISVLTLPNRPLSDNGARYRVKVTGECGVATSIEAVLTVLPKAVASISTGGPICSGTAGSLIFIGTPHAQVFYQSNGTTASTILDANGESVVSSGVLTEETSFTLVSINIGGKCDQVIAGTAKIEILASGTNPPLVLVSPTHDVLANGVQTHTAETIQASNKIESTGKTTNIGNKYVLMKPGFEAKQGSTFTAKITGACI</sequence>
<evidence type="ECO:0000313" key="6">
    <source>
        <dbReference type="EMBL" id="RYU97067.1"/>
    </source>
</evidence>
<feature type="domain" description="Ig-like" evidence="5">
    <location>
        <begin position="317"/>
        <end position="438"/>
    </location>
</feature>
<dbReference type="Pfam" id="PF07679">
    <property type="entry name" value="I-set"/>
    <property type="match status" value="1"/>
</dbReference>
<dbReference type="InterPro" id="IPR013783">
    <property type="entry name" value="Ig-like_fold"/>
</dbReference>
<dbReference type="RefSeq" id="WP_130019644.1">
    <property type="nucleotide sequence ID" value="NZ_SEWF01000004.1"/>
</dbReference>
<dbReference type="OrthoDB" id="964745at2"/>
<dbReference type="InterPro" id="IPR011043">
    <property type="entry name" value="Gal_Oxase/kelch_b-propeller"/>
</dbReference>
<dbReference type="InterPro" id="IPR013519">
    <property type="entry name" value="Int_alpha_beta-p"/>
</dbReference>
<accession>A0A4Q5M5D2</accession>
<dbReference type="PANTHER" id="PTHR36220">
    <property type="entry name" value="UNNAMED PRODUCT"/>
    <property type="match status" value="1"/>
</dbReference>
<evidence type="ECO:0000256" key="2">
    <source>
        <dbReference type="ARBA" id="ARBA00022737"/>
    </source>
</evidence>
<dbReference type="Proteomes" id="UP000293162">
    <property type="component" value="Unassembled WGS sequence"/>
</dbReference>
<protein>
    <recommendedName>
        <fullName evidence="5">Ig-like domain-containing protein</fullName>
    </recommendedName>
</protein>
<keyword evidence="1 4" id="KW-0732">Signal</keyword>
<proteinExistence type="predicted"/>
<dbReference type="SUPFAM" id="SSF48726">
    <property type="entry name" value="Immunoglobulin"/>
    <property type="match status" value="2"/>
</dbReference>